<dbReference type="EMBL" id="KX397369">
    <property type="protein sequence ID" value="ANZ49600.1"/>
    <property type="molecule type" value="Genomic_DNA"/>
</dbReference>
<dbReference type="Proteomes" id="UP000202923">
    <property type="component" value="Genome"/>
</dbReference>
<sequence>MSGEETPAEVIVGFNGDITNEDDALRFTQLARMFALNQVMNIKDLGTDPKAVNSLAKLADGMDKQILTMRRIATAQKANEISSDVANTLNQWVTGKAGAKIQRHDAPGGDTGYRPVIPVLPSVAHKDGELSPVGSQVDVEAIMRTAFSQRPIDEDDD</sequence>
<protein>
    <submittedName>
        <fullName evidence="1">Uncharacterized protein</fullName>
    </submittedName>
</protein>
<dbReference type="OrthoDB" id="20574at10239"/>
<accession>A0A1B2IEA4</accession>
<organism evidence="1 2">
    <name type="scientific">Erwinia phage vB_EamM_Kwan</name>
    <dbReference type="NCBI Taxonomy" id="1883374"/>
    <lineage>
        <taxon>Viruses</taxon>
        <taxon>Duplodnaviria</taxon>
        <taxon>Heunggongvirae</taxon>
        <taxon>Uroviricota</taxon>
        <taxon>Caudoviricetes</taxon>
        <taxon>Chimalliviridae</taxon>
        <taxon>Wellingtonvirus</taxon>
        <taxon>Wellingtonvirus wellington</taxon>
    </lineage>
</organism>
<proteinExistence type="predicted"/>
<reference evidence="1 2" key="1">
    <citation type="submission" date="2016-06" db="EMBL/GenBank/DDBJ databases">
        <authorList>
            <person name="Kjaerup R.B."/>
            <person name="Dalgaard T.S."/>
            <person name="Juul-Madsen H.R."/>
        </authorList>
    </citation>
    <scope>NUCLEOTIDE SEQUENCE [LARGE SCALE GENOMIC DNA]</scope>
</reference>
<dbReference type="RefSeq" id="YP_009278853.1">
    <property type="nucleotide sequence ID" value="NC_031010.1"/>
</dbReference>
<name>A0A1B2IEA4_9CAUD</name>
<dbReference type="KEGG" id="vg:29062092"/>
<evidence type="ECO:0000313" key="1">
    <source>
        <dbReference type="EMBL" id="ANZ49600.1"/>
    </source>
</evidence>
<dbReference type="GeneID" id="29062092"/>
<evidence type="ECO:0000313" key="2">
    <source>
        <dbReference type="Proteomes" id="UP000202923"/>
    </source>
</evidence>
<gene>
    <name evidence="1" type="ORF">KWAN_248</name>
</gene>